<organism evidence="1 2">
    <name type="scientific">Saccharolobus solfataricus (strain ATCC 35092 / DSM 1617 / JCM 11322 / P2)</name>
    <name type="common">Sulfolobus solfataricus</name>
    <dbReference type="NCBI Taxonomy" id="273057"/>
    <lineage>
        <taxon>Archaea</taxon>
        <taxon>Thermoproteota</taxon>
        <taxon>Thermoprotei</taxon>
        <taxon>Sulfolobales</taxon>
        <taxon>Sulfolobaceae</taxon>
        <taxon>Saccharolobus</taxon>
    </lineage>
</organism>
<dbReference type="eggNOG" id="arCOG08428">
    <property type="taxonomic scope" value="Archaea"/>
</dbReference>
<dbReference type="InterPro" id="IPR032603">
    <property type="entry name" value="DUF4898"/>
</dbReference>
<dbReference type="Pfam" id="PF16239">
    <property type="entry name" value="DUF4898"/>
    <property type="match status" value="1"/>
</dbReference>
<dbReference type="AlphaFoldDB" id="Q7LXJ0"/>
<evidence type="ECO:0000313" key="1">
    <source>
        <dbReference type="EMBL" id="AAK41081.1"/>
    </source>
</evidence>
<name>Q7LXJ0_SACS2</name>
<dbReference type="PIR" id="B90228">
    <property type="entry name" value="B90228"/>
</dbReference>
<dbReference type="EnsemblBacteria" id="AAK41081">
    <property type="protein sequence ID" value="AAK41081"/>
    <property type="gene ID" value="SSO0783"/>
</dbReference>
<evidence type="ECO:0008006" key="3">
    <source>
        <dbReference type="Google" id="ProtNLM"/>
    </source>
</evidence>
<dbReference type="HOGENOM" id="CLU_2091409_0_0_2"/>
<dbReference type="PhylomeDB" id="Q7LXJ0"/>
<dbReference type="EMBL" id="AE006641">
    <property type="protein sequence ID" value="AAK41081.1"/>
    <property type="molecule type" value="Genomic_DNA"/>
</dbReference>
<protein>
    <recommendedName>
        <fullName evidence="3">DUF4898 domain-containing protein</fullName>
    </recommendedName>
</protein>
<dbReference type="InParanoid" id="Q7LXJ0"/>
<sequence>MQQWNYTIKEFIINLINVFTHDIYYMKSLSPKELETYVDEDLLRVINREQINFIYFINARIISSYEKFFRFFIPDSTKYLVLVSSDLHLKFIKESVIRAKEPLEVSCYVSSKLPPMSFLIIVVEKKEVK</sequence>
<dbReference type="PaxDb" id="273057-SSO0783"/>
<dbReference type="PATRIC" id="fig|273057.12.peg.786"/>
<proteinExistence type="predicted"/>
<accession>Q7LXJ0</accession>
<dbReference type="KEGG" id="sso:SSO0783"/>
<reference evidence="2" key="1">
    <citation type="journal article" date="2001" name="Proc. Natl. Acad. Sci. U.S.A.">
        <title>The complete genome of the crenarchaeon Sulfolobus solfataricus P2.</title>
        <authorList>
            <person name="She Q."/>
            <person name="Singh R.K."/>
            <person name="Confalonieri F."/>
            <person name="Zivanovic Y."/>
            <person name="Allard G."/>
            <person name="Awayez M.J."/>
            <person name="Chan-Weiher C.C.-Y."/>
            <person name="Clausen I.G."/>
            <person name="Curtis B.A."/>
            <person name="De Moors A."/>
            <person name="Erauso G."/>
            <person name="Fletcher C."/>
            <person name="Gordon P.M.K."/>
            <person name="Heikamp-de Jong I."/>
            <person name="Jeffries A.C."/>
            <person name="Kozera C.J."/>
            <person name="Medina N."/>
            <person name="Peng X."/>
            <person name="Thi-Ngoc H.P."/>
            <person name="Redder P."/>
            <person name="Schenk M.E."/>
            <person name="Theriault C."/>
            <person name="Tolstrup N."/>
            <person name="Charlebois R.L."/>
            <person name="Doolittle W.F."/>
            <person name="Duguet M."/>
            <person name="Gaasterland T."/>
            <person name="Garrett R.A."/>
            <person name="Ragan M.A."/>
            <person name="Sensen C.W."/>
            <person name="Van der Oost J."/>
        </authorList>
    </citation>
    <scope>NUCLEOTIDE SEQUENCE [LARGE SCALE GENOMIC DNA]</scope>
    <source>
        <strain evidence="2">ATCC 35092 / DSM 1617 / JCM 11322 / P2</strain>
    </source>
</reference>
<evidence type="ECO:0000313" key="2">
    <source>
        <dbReference type="Proteomes" id="UP000001974"/>
    </source>
</evidence>
<dbReference type="Proteomes" id="UP000001974">
    <property type="component" value="Chromosome"/>
</dbReference>
<gene>
    <name evidence="1" type="ordered locus">SSO0783</name>
</gene>
<keyword evidence="2" id="KW-1185">Reference proteome</keyword>